<proteinExistence type="predicted"/>
<protein>
    <submittedName>
        <fullName evidence="1">Uncharacterized protein</fullName>
    </submittedName>
</protein>
<evidence type="ECO:0000313" key="1">
    <source>
        <dbReference type="EMBL" id="MCI42507.1"/>
    </source>
</evidence>
<comment type="caution">
    <text evidence="1">The sequence shown here is derived from an EMBL/GenBank/DDBJ whole genome shotgun (WGS) entry which is preliminary data.</text>
</comment>
<evidence type="ECO:0000313" key="2">
    <source>
        <dbReference type="Proteomes" id="UP000265520"/>
    </source>
</evidence>
<feature type="non-terminal residue" evidence="1">
    <location>
        <position position="75"/>
    </location>
</feature>
<dbReference type="AlphaFoldDB" id="A0A392S286"/>
<name>A0A392S286_9FABA</name>
<reference evidence="1 2" key="1">
    <citation type="journal article" date="2018" name="Front. Plant Sci.">
        <title>Red Clover (Trifolium pratense) and Zigzag Clover (T. medium) - A Picture of Genomic Similarities and Differences.</title>
        <authorList>
            <person name="Dluhosova J."/>
            <person name="Istvanek J."/>
            <person name="Nedelnik J."/>
            <person name="Repkova J."/>
        </authorList>
    </citation>
    <scope>NUCLEOTIDE SEQUENCE [LARGE SCALE GENOMIC DNA]</scope>
    <source>
        <strain evidence="2">cv. 10/8</strain>
        <tissue evidence="1">Leaf</tissue>
    </source>
</reference>
<accession>A0A392S286</accession>
<keyword evidence="2" id="KW-1185">Reference proteome</keyword>
<dbReference type="Proteomes" id="UP000265520">
    <property type="component" value="Unassembled WGS sequence"/>
</dbReference>
<dbReference type="EMBL" id="LXQA010305438">
    <property type="protein sequence ID" value="MCI42507.1"/>
    <property type="molecule type" value="Genomic_DNA"/>
</dbReference>
<organism evidence="1 2">
    <name type="scientific">Trifolium medium</name>
    <dbReference type="NCBI Taxonomy" id="97028"/>
    <lineage>
        <taxon>Eukaryota</taxon>
        <taxon>Viridiplantae</taxon>
        <taxon>Streptophyta</taxon>
        <taxon>Embryophyta</taxon>
        <taxon>Tracheophyta</taxon>
        <taxon>Spermatophyta</taxon>
        <taxon>Magnoliopsida</taxon>
        <taxon>eudicotyledons</taxon>
        <taxon>Gunneridae</taxon>
        <taxon>Pentapetalae</taxon>
        <taxon>rosids</taxon>
        <taxon>fabids</taxon>
        <taxon>Fabales</taxon>
        <taxon>Fabaceae</taxon>
        <taxon>Papilionoideae</taxon>
        <taxon>50 kb inversion clade</taxon>
        <taxon>NPAAA clade</taxon>
        <taxon>Hologalegina</taxon>
        <taxon>IRL clade</taxon>
        <taxon>Trifolieae</taxon>
        <taxon>Trifolium</taxon>
    </lineage>
</organism>
<sequence>MEVAGVDWEVSLSFVYLCAAVFTELMSDKIQGFCVRSCYNAFVSNKHLEETDDLLLEALRYLQQTTNIRLKFEST</sequence>